<dbReference type="AlphaFoldDB" id="A0A1I5LBG4"/>
<keyword evidence="1" id="KW-0812">Transmembrane</keyword>
<dbReference type="RefSeq" id="WP_090477620.1">
    <property type="nucleotide sequence ID" value="NZ_FOWZ01000001.1"/>
</dbReference>
<dbReference type="EMBL" id="FOWZ01000001">
    <property type="protein sequence ID" value="SFO94568.1"/>
    <property type="molecule type" value="Genomic_DNA"/>
</dbReference>
<dbReference type="PANTHER" id="PTHR15887">
    <property type="entry name" value="TRANSMEMBRANE PROTEIN 69"/>
    <property type="match status" value="1"/>
</dbReference>
<dbReference type="Proteomes" id="UP000199331">
    <property type="component" value="Unassembled WGS sequence"/>
</dbReference>
<feature type="transmembrane region" description="Helical" evidence="1">
    <location>
        <begin position="7"/>
        <end position="28"/>
    </location>
</feature>
<evidence type="ECO:0008006" key="4">
    <source>
        <dbReference type="Google" id="ProtNLM"/>
    </source>
</evidence>
<keyword evidence="3" id="KW-1185">Reference proteome</keyword>
<dbReference type="STRING" id="604088.SAMN04488060_0888"/>
<dbReference type="Pfam" id="PF11911">
    <property type="entry name" value="DUF3429"/>
    <property type="match status" value="1"/>
</dbReference>
<evidence type="ECO:0000313" key="2">
    <source>
        <dbReference type="EMBL" id="SFO94568.1"/>
    </source>
</evidence>
<dbReference type="InterPro" id="IPR021836">
    <property type="entry name" value="DUF3429"/>
</dbReference>
<keyword evidence="1" id="KW-0472">Membrane</keyword>
<proteinExistence type="predicted"/>
<organism evidence="2 3">
    <name type="scientific">Qipengyuania nanhaisediminis</name>
    <dbReference type="NCBI Taxonomy" id="604088"/>
    <lineage>
        <taxon>Bacteria</taxon>
        <taxon>Pseudomonadati</taxon>
        <taxon>Pseudomonadota</taxon>
        <taxon>Alphaproteobacteria</taxon>
        <taxon>Sphingomonadales</taxon>
        <taxon>Erythrobacteraceae</taxon>
        <taxon>Qipengyuania</taxon>
    </lineage>
</organism>
<keyword evidence="1" id="KW-1133">Transmembrane helix</keyword>
<feature type="transmembrane region" description="Helical" evidence="1">
    <location>
        <begin position="71"/>
        <end position="91"/>
    </location>
</feature>
<evidence type="ECO:0000313" key="3">
    <source>
        <dbReference type="Proteomes" id="UP000199331"/>
    </source>
</evidence>
<feature type="transmembrane region" description="Helical" evidence="1">
    <location>
        <begin position="40"/>
        <end position="59"/>
    </location>
</feature>
<gene>
    <name evidence="2" type="ORF">SAMN04488060_0888</name>
</gene>
<sequence length="150" mass="15678">MREIPSYPKWLGLAGLLPQMACVAIVLFGPEAWHDAARGIAAVYAALILSFLGGMWWGLAAGAPAAERRSALRWVWIAAVTPSLVALASLAPMVVGSSTPEPSLVMLGAALLLSLGVDARLGRLAPPWWMQLRVPLSVLLGSATIATALA</sequence>
<name>A0A1I5LBG4_9SPHN</name>
<evidence type="ECO:0000256" key="1">
    <source>
        <dbReference type="SAM" id="Phobius"/>
    </source>
</evidence>
<reference evidence="3" key="1">
    <citation type="submission" date="2016-10" db="EMBL/GenBank/DDBJ databases">
        <authorList>
            <person name="Varghese N."/>
            <person name="Submissions S."/>
        </authorList>
    </citation>
    <scope>NUCLEOTIDE SEQUENCE [LARGE SCALE GENOMIC DNA]</scope>
    <source>
        <strain evidence="3">CGMCC 1.7715</strain>
    </source>
</reference>
<dbReference type="OrthoDB" id="5297436at2"/>
<dbReference type="PANTHER" id="PTHR15887:SF1">
    <property type="entry name" value="TRANSMEMBRANE PROTEIN 69"/>
    <property type="match status" value="1"/>
</dbReference>
<protein>
    <recommendedName>
        <fullName evidence="4">DUF3429 domain-containing protein</fullName>
    </recommendedName>
</protein>
<accession>A0A1I5LBG4</accession>